<organism evidence="2 3">
    <name type="scientific">Mycobacterium paraseoulense</name>
    <dbReference type="NCBI Taxonomy" id="590652"/>
    <lineage>
        <taxon>Bacteria</taxon>
        <taxon>Bacillati</taxon>
        <taxon>Actinomycetota</taxon>
        <taxon>Actinomycetes</taxon>
        <taxon>Mycobacteriales</taxon>
        <taxon>Mycobacteriaceae</taxon>
        <taxon>Mycobacterium</taxon>
    </lineage>
</organism>
<proteinExistence type="predicted"/>
<dbReference type="AlphaFoldDB" id="A0A1X0IG35"/>
<name>A0A1X0IG35_9MYCO</name>
<comment type="caution">
    <text evidence="2">The sequence shown here is derived from an EMBL/GenBank/DDBJ whole genome shotgun (WGS) entry which is preliminary data.</text>
</comment>
<evidence type="ECO:0000313" key="3">
    <source>
        <dbReference type="Proteomes" id="UP000192513"/>
    </source>
</evidence>
<protein>
    <recommendedName>
        <fullName evidence="4">CoA transferase</fullName>
    </recommendedName>
</protein>
<dbReference type="Proteomes" id="UP000192513">
    <property type="component" value="Unassembled WGS sequence"/>
</dbReference>
<dbReference type="InterPro" id="IPR050509">
    <property type="entry name" value="CoA-transferase_III"/>
</dbReference>
<dbReference type="PANTHER" id="PTHR48228">
    <property type="entry name" value="SUCCINYL-COA--D-CITRAMALATE COA-TRANSFERASE"/>
    <property type="match status" value="1"/>
</dbReference>
<dbReference type="Pfam" id="PF02515">
    <property type="entry name" value="CoA_transf_3"/>
    <property type="match status" value="1"/>
</dbReference>
<reference evidence="2 3" key="1">
    <citation type="submission" date="2017-02" db="EMBL/GenBank/DDBJ databases">
        <title>The new phylogeny of genus Mycobacterium.</title>
        <authorList>
            <person name="Tortoli E."/>
            <person name="Trovato A."/>
            <person name="Cirillo D.M."/>
        </authorList>
    </citation>
    <scope>NUCLEOTIDE SEQUENCE [LARGE SCALE GENOMIC DNA]</scope>
    <source>
        <strain evidence="2 3">DSM 45000</strain>
    </source>
</reference>
<gene>
    <name evidence="2" type="ORF">BST39_04510</name>
</gene>
<keyword evidence="3" id="KW-1185">Reference proteome</keyword>
<sequence>MPLRGVRVLDLGILVPAALTSGKLAALGADVVKVEQPPTGDRIRLIPPYADDGKSPQHMAQNWGKRSIALDAKTNEGLRTLLELIAIADVVIENQLPGFWKGCGVDFVELRRKRPELIVCSITGFGQTGAWSRLPAHGLNMDALGDGLNVDWRDGQPHLGWAFTSWGNELGATSAAMAVCAALACVRGSGAGEWIDVSCWDALVESHRTEVAMTRRTGTPFSLRQMPSMALYDTYLASDGRPVMLGALEPKFWRRFCEGVGREDLVAAHDQTAIAFAYDQFELRHELETIFATATSDEWLSRFLEWDIPGGPLYDVPALMATQHYVDRGIVDGDEGDWPHVKLPFRWQSADSRAGAGLEQPPEYNQHDLEVRSDWLGHGSPAD</sequence>
<feature type="region of interest" description="Disordered" evidence="1">
    <location>
        <begin position="352"/>
        <end position="383"/>
    </location>
</feature>
<dbReference type="InterPro" id="IPR003673">
    <property type="entry name" value="CoA-Trfase_fam_III"/>
</dbReference>
<dbReference type="GO" id="GO:0003824">
    <property type="term" value="F:catalytic activity"/>
    <property type="evidence" value="ECO:0007669"/>
    <property type="project" value="InterPro"/>
</dbReference>
<evidence type="ECO:0008006" key="4">
    <source>
        <dbReference type="Google" id="ProtNLM"/>
    </source>
</evidence>
<dbReference type="Gene3D" id="3.30.1540.10">
    <property type="entry name" value="formyl-coa transferase, domain 3"/>
    <property type="match status" value="1"/>
</dbReference>
<dbReference type="PANTHER" id="PTHR48228:SF5">
    <property type="entry name" value="ALPHA-METHYLACYL-COA RACEMASE"/>
    <property type="match status" value="1"/>
</dbReference>
<dbReference type="InterPro" id="IPR023606">
    <property type="entry name" value="CoA-Trfase_III_dom_1_sf"/>
</dbReference>
<dbReference type="EMBL" id="MVIE01000004">
    <property type="protein sequence ID" value="ORB45478.1"/>
    <property type="molecule type" value="Genomic_DNA"/>
</dbReference>
<dbReference type="Gene3D" id="3.40.50.10540">
    <property type="entry name" value="Crotonobetainyl-coa:carnitine coa-transferase, domain 1"/>
    <property type="match status" value="1"/>
</dbReference>
<evidence type="ECO:0000313" key="2">
    <source>
        <dbReference type="EMBL" id="ORB45478.1"/>
    </source>
</evidence>
<evidence type="ECO:0000256" key="1">
    <source>
        <dbReference type="SAM" id="MobiDB-lite"/>
    </source>
</evidence>
<dbReference type="SUPFAM" id="SSF89796">
    <property type="entry name" value="CoA-transferase family III (CaiB/BaiF)"/>
    <property type="match status" value="1"/>
</dbReference>
<dbReference type="InterPro" id="IPR044855">
    <property type="entry name" value="CoA-Trfase_III_dom3_sf"/>
</dbReference>
<accession>A0A1X0IG35</accession>
<dbReference type="STRING" id="590652.BST39_04510"/>
<feature type="compositionally biased region" description="Basic and acidic residues" evidence="1">
    <location>
        <begin position="365"/>
        <end position="375"/>
    </location>
</feature>